<protein>
    <submittedName>
        <fullName evidence="7">Chemosensory receptor B</fullName>
    </submittedName>
</protein>
<evidence type="ECO:0000313" key="7">
    <source>
        <dbReference type="EMBL" id="GFR87648.1"/>
    </source>
</evidence>
<keyword evidence="2 5" id="KW-0812">Transmembrane</keyword>
<feature type="transmembrane region" description="Helical" evidence="5">
    <location>
        <begin position="22"/>
        <end position="53"/>
    </location>
</feature>
<evidence type="ECO:0000256" key="5">
    <source>
        <dbReference type="SAM" id="Phobius"/>
    </source>
</evidence>
<dbReference type="SUPFAM" id="SSF81321">
    <property type="entry name" value="Family A G protein-coupled receptor-like"/>
    <property type="match status" value="1"/>
</dbReference>
<dbReference type="PANTHER" id="PTHR46641:SF2">
    <property type="entry name" value="FMRFAMIDE RECEPTOR"/>
    <property type="match status" value="1"/>
</dbReference>
<keyword evidence="4 5" id="KW-0472">Membrane</keyword>
<keyword evidence="3 5" id="KW-1133">Transmembrane helix</keyword>
<evidence type="ECO:0000256" key="4">
    <source>
        <dbReference type="ARBA" id="ARBA00023136"/>
    </source>
</evidence>
<dbReference type="InterPro" id="IPR000276">
    <property type="entry name" value="GPCR_Rhodpsn"/>
</dbReference>
<dbReference type="EMBL" id="BMAT01005104">
    <property type="protein sequence ID" value="GFR87648.1"/>
    <property type="molecule type" value="Genomic_DNA"/>
</dbReference>
<comment type="caution">
    <text evidence="7">The sequence shown here is derived from an EMBL/GenBank/DDBJ whole genome shotgun (WGS) entry which is preliminary data.</text>
</comment>
<dbReference type="PANTHER" id="PTHR46641">
    <property type="entry name" value="FMRFAMIDE RECEPTOR-RELATED"/>
    <property type="match status" value="1"/>
</dbReference>
<feature type="transmembrane region" description="Helical" evidence="5">
    <location>
        <begin position="273"/>
        <end position="297"/>
    </location>
</feature>
<feature type="transmembrane region" description="Helical" evidence="5">
    <location>
        <begin position="147"/>
        <end position="168"/>
    </location>
</feature>
<reference evidence="7 8" key="1">
    <citation type="journal article" date="2021" name="Elife">
        <title>Chloroplast acquisition without the gene transfer in kleptoplastic sea slugs, Plakobranchus ocellatus.</title>
        <authorList>
            <person name="Maeda T."/>
            <person name="Takahashi S."/>
            <person name="Yoshida T."/>
            <person name="Shimamura S."/>
            <person name="Takaki Y."/>
            <person name="Nagai Y."/>
            <person name="Toyoda A."/>
            <person name="Suzuki Y."/>
            <person name="Arimoto A."/>
            <person name="Ishii H."/>
            <person name="Satoh N."/>
            <person name="Nishiyama T."/>
            <person name="Hasebe M."/>
            <person name="Maruyama T."/>
            <person name="Minagawa J."/>
            <person name="Obokata J."/>
            <person name="Shigenobu S."/>
        </authorList>
    </citation>
    <scope>NUCLEOTIDE SEQUENCE [LARGE SCALE GENOMIC DNA]</scope>
</reference>
<evidence type="ECO:0000256" key="2">
    <source>
        <dbReference type="ARBA" id="ARBA00022692"/>
    </source>
</evidence>
<proteinExistence type="predicted"/>
<dbReference type="PROSITE" id="PS50262">
    <property type="entry name" value="G_PROTEIN_RECEP_F1_2"/>
    <property type="match status" value="1"/>
</dbReference>
<feature type="transmembrane region" description="Helical" evidence="5">
    <location>
        <begin position="309"/>
        <end position="333"/>
    </location>
</feature>
<keyword evidence="7" id="KW-0675">Receptor</keyword>
<feature type="transmembrane region" description="Helical" evidence="5">
    <location>
        <begin position="206"/>
        <end position="227"/>
    </location>
</feature>
<dbReference type="InterPro" id="IPR017452">
    <property type="entry name" value="GPCR_Rhodpsn_7TM"/>
</dbReference>
<evidence type="ECO:0000256" key="3">
    <source>
        <dbReference type="ARBA" id="ARBA00022989"/>
    </source>
</evidence>
<dbReference type="GO" id="GO:0016020">
    <property type="term" value="C:membrane"/>
    <property type="evidence" value="ECO:0007669"/>
    <property type="project" value="UniProtKB-SubCell"/>
</dbReference>
<evidence type="ECO:0000313" key="8">
    <source>
        <dbReference type="Proteomes" id="UP000762676"/>
    </source>
</evidence>
<dbReference type="InterPro" id="IPR052954">
    <property type="entry name" value="GPCR-Ligand_Int"/>
</dbReference>
<dbReference type="GO" id="GO:0004930">
    <property type="term" value="F:G protein-coupled receptor activity"/>
    <property type="evidence" value="ECO:0007669"/>
    <property type="project" value="InterPro"/>
</dbReference>
<gene>
    <name evidence="7" type="ORF">ElyMa_002498800</name>
</gene>
<evidence type="ECO:0000256" key="1">
    <source>
        <dbReference type="ARBA" id="ARBA00004370"/>
    </source>
</evidence>
<dbReference type="Gene3D" id="1.20.1070.10">
    <property type="entry name" value="Rhodopsin 7-helix transmembrane proteins"/>
    <property type="match status" value="1"/>
</dbReference>
<name>A0AAV4GRT7_9GAST</name>
<feature type="transmembrane region" description="Helical" evidence="5">
    <location>
        <begin position="65"/>
        <end position="91"/>
    </location>
</feature>
<organism evidence="7 8">
    <name type="scientific">Elysia marginata</name>
    <dbReference type="NCBI Taxonomy" id="1093978"/>
    <lineage>
        <taxon>Eukaryota</taxon>
        <taxon>Metazoa</taxon>
        <taxon>Spiralia</taxon>
        <taxon>Lophotrochozoa</taxon>
        <taxon>Mollusca</taxon>
        <taxon>Gastropoda</taxon>
        <taxon>Heterobranchia</taxon>
        <taxon>Euthyneura</taxon>
        <taxon>Panpulmonata</taxon>
        <taxon>Sacoglossa</taxon>
        <taxon>Placobranchoidea</taxon>
        <taxon>Plakobranchidae</taxon>
        <taxon>Elysia</taxon>
    </lineage>
</organism>
<comment type="subcellular location">
    <subcellularLocation>
        <location evidence="1">Membrane</location>
    </subcellularLocation>
</comment>
<evidence type="ECO:0000259" key="6">
    <source>
        <dbReference type="PROSITE" id="PS50262"/>
    </source>
</evidence>
<feature type="transmembrane region" description="Helical" evidence="5">
    <location>
        <begin position="111"/>
        <end position="135"/>
    </location>
</feature>
<feature type="domain" description="G-protein coupled receptors family 1 profile" evidence="6">
    <location>
        <begin position="44"/>
        <end position="332"/>
    </location>
</feature>
<accession>A0AAV4GRT7</accession>
<dbReference type="AlphaFoldDB" id="A0AAV4GRT7"/>
<sequence length="359" mass="39266">MSSALNTSASQVVLSGFLSGQLYLWLMGLVLVLTILVASFATGANIVTIIVYNRLGYTDTTSISLTALAVSDMGVAATTYICVLAYFLPMIPNAPFTYAMFLSTGPAPHTLFSRVSALITTYVSIERYLCVLIPMKVKSVFTPRRTVVAMTIIFVAIFTLYPIVFLRFPVGWISIPQLNISLIAVIPVTDYDIITLYNIAGNIASVYLPLLIFPTMFFTTVGLALTLKKSKKWRDANAAGTTRGSSANGVRSTAQDSAAAATSSKESRAVKMVILITTVFILSLLPSCFHLIAQILFAEFSPGGRFTNLYFLVNMFVLTADCANCSANVIIYYKMSTRFRLATQDLFMRGVRQKRTHNA</sequence>
<keyword evidence="8" id="KW-1185">Reference proteome</keyword>
<dbReference type="Proteomes" id="UP000762676">
    <property type="component" value="Unassembled WGS sequence"/>
</dbReference>
<dbReference type="PRINTS" id="PR00237">
    <property type="entry name" value="GPCRRHODOPSN"/>
</dbReference>
<dbReference type="Pfam" id="PF00001">
    <property type="entry name" value="7tm_1"/>
    <property type="match status" value="1"/>
</dbReference>